<evidence type="ECO:0000313" key="10">
    <source>
        <dbReference type="EMBL" id="CAH9094516.1"/>
    </source>
</evidence>
<dbReference type="AlphaFoldDB" id="A0A9P0ZBS8"/>
<feature type="chain" id="PRO_5040280264" description="Sulfotransferase" evidence="9">
    <location>
        <begin position="27"/>
        <end position="480"/>
    </location>
</feature>
<organism evidence="10 11">
    <name type="scientific">Cuscuta europaea</name>
    <name type="common">European dodder</name>
    <dbReference type="NCBI Taxonomy" id="41803"/>
    <lineage>
        <taxon>Eukaryota</taxon>
        <taxon>Viridiplantae</taxon>
        <taxon>Streptophyta</taxon>
        <taxon>Embryophyta</taxon>
        <taxon>Tracheophyta</taxon>
        <taxon>Spermatophyta</taxon>
        <taxon>Magnoliopsida</taxon>
        <taxon>eudicotyledons</taxon>
        <taxon>Gunneridae</taxon>
        <taxon>Pentapetalae</taxon>
        <taxon>asterids</taxon>
        <taxon>lamiids</taxon>
        <taxon>Solanales</taxon>
        <taxon>Convolvulaceae</taxon>
        <taxon>Cuscuteae</taxon>
        <taxon>Cuscuta</taxon>
        <taxon>Cuscuta subgen. Cuscuta</taxon>
    </lineage>
</organism>
<keyword evidence="3" id="KW-0808">Transferase</keyword>
<evidence type="ECO:0000256" key="1">
    <source>
        <dbReference type="ARBA" id="ARBA00004167"/>
    </source>
</evidence>
<dbReference type="GO" id="GO:0016020">
    <property type="term" value="C:membrane"/>
    <property type="evidence" value="ECO:0007669"/>
    <property type="project" value="UniProtKB-SubCell"/>
</dbReference>
<evidence type="ECO:0000256" key="8">
    <source>
        <dbReference type="SAM" id="Phobius"/>
    </source>
</evidence>
<evidence type="ECO:0000256" key="9">
    <source>
        <dbReference type="SAM" id="SignalP"/>
    </source>
</evidence>
<evidence type="ECO:0000256" key="5">
    <source>
        <dbReference type="ARBA" id="ARBA00022989"/>
    </source>
</evidence>
<accession>A0A9P0ZBS8</accession>
<dbReference type="Proteomes" id="UP001152484">
    <property type="component" value="Unassembled WGS sequence"/>
</dbReference>
<protein>
    <recommendedName>
        <fullName evidence="12">Sulfotransferase</fullName>
    </recommendedName>
</protein>
<dbReference type="InterPro" id="IPR010635">
    <property type="entry name" value="Heparan_SO4-6-sulfoTrfase"/>
</dbReference>
<evidence type="ECO:0008006" key="12">
    <source>
        <dbReference type="Google" id="ProtNLM"/>
    </source>
</evidence>
<dbReference type="InterPro" id="IPR027417">
    <property type="entry name" value="P-loop_NTPase"/>
</dbReference>
<proteinExistence type="predicted"/>
<gene>
    <name evidence="10" type="ORF">CEURO_LOCUS12774</name>
</gene>
<keyword evidence="4 8" id="KW-0812">Transmembrane</keyword>
<sequence>MGGNMRKMINCWMVLFRLFIFTSVLSTTDKTDAKASFKQCETTIKNWASSSQEFEVFEDQKTLKDLLFFLHVPRTGGNNYFHCFLGQLYDPSSKCPLSYDELRFDPRNPGCNLTVTHDDYSLMSKLPYDKTSVVTVIRNPVDRVFSSYEFSVEVAARSLMFPNLTYATEMANRRPVSVEKLGGNTLDIWPWKFLVPWMIEDLFARKNMREVKGENLIKTNEPYNMGDIVMPLHQFINEPIALDLVHNGATFQVAGLTNNSYSKVSDDVRNCVLKYHTLGEYVLEVAKRRLDGMLYIGLTDKHKESAALFASVVGDQVISKLAQSRLGVNGSTINHSKHIDPFRNSSSKRETTRKLVKLYETCIQRSLESQRQRRASSVKYIAPVNFTKESRHQVPRRIIDEISALNNLDMQLYEYAQLIFEKQKQRGSKKVITEVMSYGMLNALYVTSWKHLPFALPFLVLLPFIFIYLSGRKKRSKSKL</sequence>
<feature type="signal peptide" evidence="9">
    <location>
        <begin position="1"/>
        <end position="26"/>
    </location>
</feature>
<evidence type="ECO:0000256" key="2">
    <source>
        <dbReference type="ARBA" id="ARBA00004474"/>
    </source>
</evidence>
<keyword evidence="11" id="KW-1185">Reference proteome</keyword>
<reference evidence="10" key="1">
    <citation type="submission" date="2022-07" db="EMBL/GenBank/DDBJ databases">
        <authorList>
            <person name="Macas J."/>
            <person name="Novak P."/>
            <person name="Neumann P."/>
        </authorList>
    </citation>
    <scope>NUCLEOTIDE SEQUENCE</scope>
</reference>
<dbReference type="PANTHER" id="PTHR12812:SF0">
    <property type="entry name" value="HEPARAN-SULFATE 6-O-SULFOTRANSFERASE"/>
    <property type="match status" value="1"/>
</dbReference>
<dbReference type="SUPFAM" id="SSF52540">
    <property type="entry name" value="P-loop containing nucleoside triphosphate hydrolases"/>
    <property type="match status" value="1"/>
</dbReference>
<dbReference type="Gene3D" id="3.40.50.300">
    <property type="entry name" value="P-loop containing nucleotide triphosphate hydrolases"/>
    <property type="match status" value="1"/>
</dbReference>
<evidence type="ECO:0000256" key="4">
    <source>
        <dbReference type="ARBA" id="ARBA00022692"/>
    </source>
</evidence>
<keyword evidence="7" id="KW-0325">Glycoprotein</keyword>
<comment type="caution">
    <text evidence="10">The sequence shown here is derived from an EMBL/GenBank/DDBJ whole genome shotgun (WGS) entry which is preliminary data.</text>
</comment>
<comment type="subcellular location">
    <subcellularLocation>
        <location evidence="1">Membrane</location>
        <topology evidence="1">Single-pass membrane protein</topology>
    </subcellularLocation>
    <subcellularLocation>
        <location evidence="2">Plastid</location>
    </subcellularLocation>
</comment>
<name>A0A9P0ZBS8_CUSEU</name>
<dbReference type="GO" id="GO:0017095">
    <property type="term" value="F:heparan sulfate 6-sulfotransferase activity"/>
    <property type="evidence" value="ECO:0007669"/>
    <property type="project" value="TreeGrafter"/>
</dbReference>
<dbReference type="OrthoDB" id="406981at2759"/>
<evidence type="ECO:0000256" key="3">
    <source>
        <dbReference type="ARBA" id="ARBA00022679"/>
    </source>
</evidence>
<dbReference type="PANTHER" id="PTHR12812">
    <property type="entry name" value="HEPARAN SULFATE 6-O-SULFOTRANSFERASE 3"/>
    <property type="match status" value="1"/>
</dbReference>
<keyword evidence="5 8" id="KW-1133">Transmembrane helix</keyword>
<keyword evidence="6 8" id="KW-0472">Membrane</keyword>
<evidence type="ECO:0000256" key="7">
    <source>
        <dbReference type="ARBA" id="ARBA00023180"/>
    </source>
</evidence>
<evidence type="ECO:0000313" key="11">
    <source>
        <dbReference type="Proteomes" id="UP001152484"/>
    </source>
</evidence>
<dbReference type="EMBL" id="CAMAPE010000031">
    <property type="protein sequence ID" value="CAH9094516.1"/>
    <property type="molecule type" value="Genomic_DNA"/>
</dbReference>
<feature type="transmembrane region" description="Helical" evidence="8">
    <location>
        <begin position="452"/>
        <end position="471"/>
    </location>
</feature>
<evidence type="ECO:0000256" key="6">
    <source>
        <dbReference type="ARBA" id="ARBA00023136"/>
    </source>
</evidence>
<dbReference type="GO" id="GO:0009536">
    <property type="term" value="C:plastid"/>
    <property type="evidence" value="ECO:0007669"/>
    <property type="project" value="UniProtKB-SubCell"/>
</dbReference>
<keyword evidence="9" id="KW-0732">Signal</keyword>